<keyword evidence="4" id="KW-1185">Reference proteome</keyword>
<dbReference type="EMBL" id="BKBQ01000010">
    <property type="protein sequence ID" value="GEQ54025.1"/>
    <property type="molecule type" value="Genomic_DNA"/>
</dbReference>
<name>A0AAN4UAR8_9ENTE</name>
<comment type="caution">
    <text evidence="2">The sequence shown here is derived from an EMBL/GenBank/DDBJ whole genome shotgun (WGS) entry which is preliminary data.</text>
</comment>
<reference evidence="2" key="1">
    <citation type="submission" date="2019-08" db="EMBL/GenBank/DDBJ databases">
        <authorList>
            <person name="Ishikawa M."/>
            <person name="Suzuki T."/>
            <person name="Matsutani M."/>
        </authorList>
    </citation>
    <scope>NUCLEOTIDE SEQUENCE</scope>
    <source>
        <strain evidence="2">7C1</strain>
        <strain evidence="1">8C4</strain>
    </source>
</reference>
<organism evidence="2 3">
    <name type="scientific">Tetragenococcus koreensis</name>
    <dbReference type="NCBI Taxonomy" id="290335"/>
    <lineage>
        <taxon>Bacteria</taxon>
        <taxon>Bacillati</taxon>
        <taxon>Bacillota</taxon>
        <taxon>Bacilli</taxon>
        <taxon>Lactobacillales</taxon>
        <taxon>Enterococcaceae</taxon>
        <taxon>Tetragenococcus</taxon>
    </lineage>
</organism>
<evidence type="ECO:0000313" key="4">
    <source>
        <dbReference type="Proteomes" id="UP000886607"/>
    </source>
</evidence>
<dbReference type="AlphaFoldDB" id="A0AAN4UAR8"/>
<sequence length="57" mass="6733">MKITKDEERKDKTLSEIEKMDNVLSIHSPRMAILEAEALKKFVVVRKYYGFIELFSI</sequence>
<dbReference type="EMBL" id="BKBO01000009">
    <property type="protein sequence ID" value="GEQ48942.1"/>
    <property type="molecule type" value="Genomic_DNA"/>
</dbReference>
<proteinExistence type="predicted"/>
<dbReference type="Proteomes" id="UP000886607">
    <property type="component" value="Unassembled WGS sequence"/>
</dbReference>
<evidence type="ECO:0000313" key="3">
    <source>
        <dbReference type="Proteomes" id="UP000886597"/>
    </source>
</evidence>
<dbReference type="RefSeq" id="WP_234747678.1">
    <property type="nucleotide sequence ID" value="NZ_JAKEJA010000019.1"/>
</dbReference>
<evidence type="ECO:0000313" key="1">
    <source>
        <dbReference type="EMBL" id="GEQ48942.1"/>
    </source>
</evidence>
<evidence type="ECO:0000313" key="2">
    <source>
        <dbReference type="EMBL" id="GEQ54025.1"/>
    </source>
</evidence>
<gene>
    <name evidence="1" type="ORF">TK11N_07940</name>
    <name evidence="2" type="ORF">TK2N_08690</name>
</gene>
<reference evidence="2" key="2">
    <citation type="journal article" date="2020" name="Int. Dairy J.">
        <title>Lactic acid bacterial diversity in Brie cheese focusing on salt concentration and pH of isolation medium and characterisation of halophilic and alkaliphilic lactic acid bacterial isolates.</title>
        <authorList>
            <person name="Unno R."/>
            <person name="Matsutani M."/>
            <person name="Suzuki T."/>
            <person name="Kodama K."/>
            <person name="Matsushita H."/>
            <person name="Yamasato K."/>
            <person name="Koizumi Y."/>
            <person name="Ishikawa M."/>
        </authorList>
    </citation>
    <scope>NUCLEOTIDE SEQUENCE</scope>
    <source>
        <strain evidence="2">7C1</strain>
        <strain evidence="1">8C4</strain>
    </source>
</reference>
<dbReference type="Proteomes" id="UP000886597">
    <property type="component" value="Unassembled WGS sequence"/>
</dbReference>
<protein>
    <submittedName>
        <fullName evidence="2">Uncharacterized protein</fullName>
    </submittedName>
</protein>
<accession>A0AAN4UAR8</accession>